<dbReference type="GO" id="GO:0006614">
    <property type="term" value="P:SRP-dependent cotranslational protein targeting to membrane"/>
    <property type="evidence" value="ECO:0007669"/>
    <property type="project" value="InterPro"/>
</dbReference>
<evidence type="ECO:0000256" key="2">
    <source>
        <dbReference type="ARBA" id="ARBA00022490"/>
    </source>
</evidence>
<comment type="subunit">
    <text evidence="9">Part of the signal recognition particle protein translocation system, which is composed of SRP and FtsY.</text>
</comment>
<dbReference type="InterPro" id="IPR000897">
    <property type="entry name" value="SRP54_GTPase_dom"/>
</dbReference>
<accession>A0A399F9F0</accession>
<sequence>MSWLQRLREGLSKTRENIAKSVPWNAKSPEEVLEELEYALISADVGVDATQEVIEEVRASGKRDVREALKQALVVQLEPDAFRAKIRKAGFSPNAKKSTVEPAGKVVLMVGVNGVGKTTTIAKLGQYYRIQGRSVMFCAGDTFRAAGGAQLGLWGERLGIPVIQGPEGSDPAALAFDAASSRKARGLDLLLVDTAGRLHTKHNLMEELAKVKRSIAKADPGEPREVWLVLDAVTGQNGLEQAKRFHETAGLTGVIVTKLDGTAKGGILVPIVRELGVPIKFIGVGERADDLQPFDSGEFVEALLG</sequence>
<evidence type="ECO:0000259" key="10">
    <source>
        <dbReference type="PROSITE" id="PS00300"/>
    </source>
</evidence>
<feature type="binding site" evidence="9">
    <location>
        <begin position="257"/>
        <end position="260"/>
    </location>
    <ligand>
        <name>GTP</name>
        <dbReference type="ChEBI" id="CHEBI:37565"/>
    </ligand>
</feature>
<protein>
    <recommendedName>
        <fullName evidence="9">Signal recognition particle receptor FtsY</fullName>
        <shortName evidence="9">SRP receptor</shortName>
        <ecNumber evidence="9">3.6.5.4</ecNumber>
    </recommendedName>
</protein>
<comment type="caution">
    <text evidence="11">The sequence shown here is derived from an EMBL/GenBank/DDBJ whole genome shotgun (WGS) entry which is preliminary data.</text>
</comment>
<dbReference type="RefSeq" id="WP_119358280.1">
    <property type="nucleotide sequence ID" value="NZ_BJXM01000003.1"/>
</dbReference>
<dbReference type="GO" id="GO:0005886">
    <property type="term" value="C:plasma membrane"/>
    <property type="evidence" value="ECO:0007669"/>
    <property type="project" value="UniProtKB-SubCell"/>
</dbReference>
<organism evidence="11 12">
    <name type="scientific">Meiothermus granaticius NBRC 107808</name>
    <dbReference type="NCBI Taxonomy" id="1227551"/>
    <lineage>
        <taxon>Bacteria</taxon>
        <taxon>Thermotogati</taxon>
        <taxon>Deinococcota</taxon>
        <taxon>Deinococci</taxon>
        <taxon>Thermales</taxon>
        <taxon>Thermaceae</taxon>
        <taxon>Meiothermus</taxon>
    </lineage>
</organism>
<keyword evidence="7 9" id="KW-0675">Receptor</keyword>
<dbReference type="InterPro" id="IPR013822">
    <property type="entry name" value="Signal_recog_particl_SRP54_hlx"/>
</dbReference>
<dbReference type="EMBL" id="QWLB01000050">
    <property type="protein sequence ID" value="RIH91261.1"/>
    <property type="molecule type" value="Genomic_DNA"/>
</dbReference>
<dbReference type="AlphaFoldDB" id="A0A399F9F0"/>
<dbReference type="SUPFAM" id="SSF52540">
    <property type="entry name" value="P-loop containing nucleoside triphosphate hydrolases"/>
    <property type="match status" value="1"/>
</dbReference>
<dbReference type="GO" id="GO:0005737">
    <property type="term" value="C:cytoplasm"/>
    <property type="evidence" value="ECO:0007669"/>
    <property type="project" value="UniProtKB-SubCell"/>
</dbReference>
<dbReference type="GO" id="GO:0005047">
    <property type="term" value="F:signal recognition particle binding"/>
    <property type="evidence" value="ECO:0007669"/>
    <property type="project" value="TreeGrafter"/>
</dbReference>
<evidence type="ECO:0000256" key="1">
    <source>
        <dbReference type="ARBA" id="ARBA00022475"/>
    </source>
</evidence>
<dbReference type="PROSITE" id="PS00300">
    <property type="entry name" value="SRP54"/>
    <property type="match status" value="1"/>
</dbReference>
<keyword evidence="6 9" id="KW-0472">Membrane</keyword>
<evidence type="ECO:0000256" key="3">
    <source>
        <dbReference type="ARBA" id="ARBA00022741"/>
    </source>
</evidence>
<dbReference type="Gene3D" id="3.40.50.300">
    <property type="entry name" value="P-loop containing nucleotide triphosphate hydrolases"/>
    <property type="match status" value="1"/>
</dbReference>
<dbReference type="CDD" id="cd17874">
    <property type="entry name" value="FtsY"/>
    <property type="match status" value="1"/>
</dbReference>
<evidence type="ECO:0000256" key="7">
    <source>
        <dbReference type="ARBA" id="ARBA00023170"/>
    </source>
</evidence>
<gene>
    <name evidence="9 11" type="primary">ftsY</name>
    <name evidence="11" type="ORF">Mgrana_02838</name>
</gene>
<dbReference type="GO" id="GO:0003924">
    <property type="term" value="F:GTPase activity"/>
    <property type="evidence" value="ECO:0007669"/>
    <property type="project" value="UniProtKB-UniRule"/>
</dbReference>
<comment type="function">
    <text evidence="9">Involved in targeting and insertion of nascent membrane proteins into the cytoplasmic membrane. Acts as a receptor for the complex formed by the signal recognition particle (SRP) and the ribosome-nascent chain (RNC).</text>
</comment>
<dbReference type="InterPro" id="IPR003593">
    <property type="entry name" value="AAA+_ATPase"/>
</dbReference>
<dbReference type="Pfam" id="PF02881">
    <property type="entry name" value="SRP54_N"/>
    <property type="match status" value="1"/>
</dbReference>
<feature type="binding site" evidence="9">
    <location>
        <begin position="193"/>
        <end position="197"/>
    </location>
    <ligand>
        <name>GTP</name>
        <dbReference type="ChEBI" id="CHEBI:37565"/>
    </ligand>
</feature>
<dbReference type="InterPro" id="IPR036225">
    <property type="entry name" value="SRP/SRP_N"/>
</dbReference>
<comment type="subcellular location">
    <subcellularLocation>
        <location evidence="9">Cell membrane</location>
        <topology evidence="9">Peripheral membrane protein</topology>
        <orientation evidence="9">Cytoplasmic side</orientation>
    </subcellularLocation>
    <subcellularLocation>
        <location evidence="9">Cytoplasm</location>
    </subcellularLocation>
</comment>
<evidence type="ECO:0000256" key="5">
    <source>
        <dbReference type="ARBA" id="ARBA00023134"/>
    </source>
</evidence>
<keyword evidence="5 9" id="KW-0342">GTP-binding</keyword>
<comment type="similarity">
    <text evidence="9">Belongs to the GTP-binding SRP family. FtsY subfamily.</text>
</comment>
<keyword evidence="3 9" id="KW-0547">Nucleotide-binding</keyword>
<dbReference type="SMART" id="SM00962">
    <property type="entry name" value="SRP54"/>
    <property type="match status" value="1"/>
</dbReference>
<reference evidence="11 12" key="1">
    <citation type="submission" date="2018-08" db="EMBL/GenBank/DDBJ databases">
        <title>Meiothermus granaticius genome AF-68 sequencing project.</title>
        <authorList>
            <person name="Da Costa M.S."/>
            <person name="Albuquerque L."/>
            <person name="Raposo P."/>
            <person name="Froufe H.J.C."/>
            <person name="Barroso C.S."/>
            <person name="Egas C."/>
        </authorList>
    </citation>
    <scope>NUCLEOTIDE SEQUENCE [LARGE SCALE GENOMIC DNA]</scope>
    <source>
        <strain evidence="11 12">AF-68</strain>
    </source>
</reference>
<evidence type="ECO:0000256" key="4">
    <source>
        <dbReference type="ARBA" id="ARBA00022801"/>
    </source>
</evidence>
<dbReference type="InterPro" id="IPR042101">
    <property type="entry name" value="SRP54_N_sf"/>
</dbReference>
<feature type="binding site" evidence="9">
    <location>
        <begin position="111"/>
        <end position="118"/>
    </location>
    <ligand>
        <name>GTP</name>
        <dbReference type="ChEBI" id="CHEBI:37565"/>
    </ligand>
</feature>
<keyword evidence="12" id="KW-1185">Reference proteome</keyword>
<name>A0A399F9F0_9DEIN</name>
<evidence type="ECO:0000313" key="12">
    <source>
        <dbReference type="Proteomes" id="UP000266178"/>
    </source>
</evidence>
<dbReference type="FunFam" id="3.40.50.300:FF:000053">
    <property type="entry name" value="Signal recognition particle receptor FtsY"/>
    <property type="match status" value="1"/>
</dbReference>
<dbReference type="SMART" id="SM00963">
    <property type="entry name" value="SRP54_N"/>
    <property type="match status" value="1"/>
</dbReference>
<dbReference type="HAMAP" id="MF_00920">
    <property type="entry name" value="FtsY"/>
    <property type="match status" value="1"/>
</dbReference>
<evidence type="ECO:0000256" key="9">
    <source>
        <dbReference type="HAMAP-Rule" id="MF_00920"/>
    </source>
</evidence>
<dbReference type="Gene3D" id="1.20.120.140">
    <property type="entry name" value="Signal recognition particle SRP54, nucleotide-binding domain"/>
    <property type="match status" value="1"/>
</dbReference>
<dbReference type="GO" id="GO:0005525">
    <property type="term" value="F:GTP binding"/>
    <property type="evidence" value="ECO:0007669"/>
    <property type="project" value="UniProtKB-UniRule"/>
</dbReference>
<dbReference type="NCBIfam" id="TIGR00064">
    <property type="entry name" value="ftsY"/>
    <property type="match status" value="1"/>
</dbReference>
<dbReference type="PANTHER" id="PTHR43134">
    <property type="entry name" value="SIGNAL RECOGNITION PARTICLE RECEPTOR SUBUNIT ALPHA"/>
    <property type="match status" value="1"/>
</dbReference>
<keyword evidence="2 9" id="KW-0963">Cytoplasm</keyword>
<keyword evidence="1 9" id="KW-1003">Cell membrane</keyword>
<comment type="catalytic activity">
    <reaction evidence="8 9">
        <text>GTP + H2O = GDP + phosphate + H(+)</text>
        <dbReference type="Rhea" id="RHEA:19669"/>
        <dbReference type="ChEBI" id="CHEBI:15377"/>
        <dbReference type="ChEBI" id="CHEBI:15378"/>
        <dbReference type="ChEBI" id="CHEBI:37565"/>
        <dbReference type="ChEBI" id="CHEBI:43474"/>
        <dbReference type="ChEBI" id="CHEBI:58189"/>
        <dbReference type="EC" id="3.6.5.4"/>
    </reaction>
</comment>
<evidence type="ECO:0000313" key="11">
    <source>
        <dbReference type="EMBL" id="RIH91261.1"/>
    </source>
</evidence>
<evidence type="ECO:0000256" key="8">
    <source>
        <dbReference type="ARBA" id="ARBA00048027"/>
    </source>
</evidence>
<dbReference type="PANTHER" id="PTHR43134:SF1">
    <property type="entry name" value="SIGNAL RECOGNITION PARTICLE RECEPTOR SUBUNIT ALPHA"/>
    <property type="match status" value="1"/>
</dbReference>
<keyword evidence="4 9" id="KW-0378">Hydrolase</keyword>
<dbReference type="InterPro" id="IPR027417">
    <property type="entry name" value="P-loop_NTPase"/>
</dbReference>
<dbReference type="Proteomes" id="UP000266178">
    <property type="component" value="Unassembled WGS sequence"/>
</dbReference>
<evidence type="ECO:0000256" key="6">
    <source>
        <dbReference type="ARBA" id="ARBA00023136"/>
    </source>
</evidence>
<proteinExistence type="inferred from homology"/>
<dbReference type="SMART" id="SM00382">
    <property type="entry name" value="AAA"/>
    <property type="match status" value="1"/>
</dbReference>
<dbReference type="InterPro" id="IPR004390">
    <property type="entry name" value="SR_rcpt_FtsY"/>
</dbReference>
<dbReference type="OrthoDB" id="9804720at2"/>
<dbReference type="SUPFAM" id="SSF47364">
    <property type="entry name" value="Domain of the SRP/SRP receptor G-proteins"/>
    <property type="match status" value="1"/>
</dbReference>
<dbReference type="EC" id="3.6.5.4" evidence="9"/>
<dbReference type="Pfam" id="PF00448">
    <property type="entry name" value="SRP54"/>
    <property type="match status" value="1"/>
</dbReference>
<feature type="domain" description="SRP54-type proteins GTP-binding" evidence="10">
    <location>
        <begin position="278"/>
        <end position="291"/>
    </location>
</feature>